<comment type="caution">
    <text evidence="2">The sequence shown here is derived from an EMBL/GenBank/DDBJ whole genome shotgun (WGS) entry which is preliminary data.</text>
</comment>
<evidence type="ECO:0008006" key="4">
    <source>
        <dbReference type="Google" id="ProtNLM"/>
    </source>
</evidence>
<dbReference type="Proteomes" id="UP000023268">
    <property type="component" value="Unassembled WGS sequence"/>
</dbReference>
<dbReference type="Pfam" id="PF04340">
    <property type="entry name" value="DUF484"/>
    <property type="match status" value="1"/>
</dbReference>
<feature type="coiled-coil region" evidence="1">
    <location>
        <begin position="45"/>
        <end position="72"/>
    </location>
</feature>
<proteinExistence type="predicted"/>
<dbReference type="PANTHER" id="PTHR38765">
    <property type="entry name" value="DUF484 DOMAIN-CONTAINING PROTEIN"/>
    <property type="match status" value="1"/>
</dbReference>
<dbReference type="InterPro" id="IPR007435">
    <property type="entry name" value="DUF484"/>
</dbReference>
<name>A0A016XEP3_9BURK</name>
<dbReference type="eggNOG" id="COG3159">
    <property type="taxonomic scope" value="Bacteria"/>
</dbReference>
<protein>
    <recommendedName>
        <fullName evidence="4">DUF484 family protein</fullName>
    </recommendedName>
</protein>
<gene>
    <name evidence="2" type="ORF">AZ34_04480</name>
</gene>
<dbReference type="InterPro" id="IPR029016">
    <property type="entry name" value="GAF-like_dom_sf"/>
</dbReference>
<dbReference type="PANTHER" id="PTHR38765:SF1">
    <property type="entry name" value="DUF484 DOMAIN-CONTAINING PROTEIN"/>
    <property type="match status" value="1"/>
</dbReference>
<dbReference type="EMBL" id="JEMG01000001">
    <property type="protein sequence ID" value="EYC50390.1"/>
    <property type="molecule type" value="Genomic_DNA"/>
</dbReference>
<reference evidence="2 3" key="1">
    <citation type="submission" date="2014-02" db="EMBL/GenBank/DDBJ databases">
        <title>Draft Genome of Hylemonella gracilis isolated from the Niagara River.</title>
        <authorList>
            <person name="Pawlowski D.R."/>
            <person name="Koudelka G.B."/>
        </authorList>
    </citation>
    <scope>NUCLEOTIDE SEQUENCE [LARGE SCALE GENOMIC DNA]</scope>
    <source>
        <strain evidence="2 3">Niagara R</strain>
    </source>
</reference>
<sequence>MSLNLRPMTEEEIVRYLRGNPAFFDRNADALAEIVLVSPHSRRTVSLQERQAELLREKIRAFETRLMELLRHGADNTVLADRLLRWARDLFLEHDATRVPMLIADSIQQQFAVPQVALRVWDVAAAHSSAPWVQGATEDIRQFADALYEPFCGVNTGFEATAWLPHPEQAVSLALLPLRMPQAESAMGLIVLASPDAQRYSSTMGTDFLIRIAEVASAALSRLR</sequence>
<keyword evidence="1" id="KW-0175">Coiled coil</keyword>
<accession>A0A016XEP3</accession>
<evidence type="ECO:0000313" key="3">
    <source>
        <dbReference type="Proteomes" id="UP000023268"/>
    </source>
</evidence>
<evidence type="ECO:0000256" key="1">
    <source>
        <dbReference type="SAM" id="Coils"/>
    </source>
</evidence>
<evidence type="ECO:0000313" key="2">
    <source>
        <dbReference type="EMBL" id="EYC50390.1"/>
    </source>
</evidence>
<dbReference type="Gene3D" id="3.30.450.40">
    <property type="match status" value="1"/>
</dbReference>
<organism evidence="2 3">
    <name type="scientific">Hylemonella gracilis str. Niagara R</name>
    <dbReference type="NCBI Taxonomy" id="1458275"/>
    <lineage>
        <taxon>Bacteria</taxon>
        <taxon>Pseudomonadati</taxon>
        <taxon>Pseudomonadota</taxon>
        <taxon>Betaproteobacteria</taxon>
        <taxon>Burkholderiales</taxon>
        <taxon>Comamonadaceae</taxon>
        <taxon>Hylemonella</taxon>
    </lineage>
</organism>
<dbReference type="STRING" id="1458275.AZ34_04480"/>
<dbReference type="AlphaFoldDB" id="A0A016XEP3"/>